<dbReference type="AlphaFoldDB" id="A0A0N4TTB7"/>
<evidence type="ECO:0000313" key="4">
    <source>
        <dbReference type="WBParaSite" id="BPAG_0001197901-mRNA-1"/>
    </source>
</evidence>
<reference evidence="4" key="1">
    <citation type="submission" date="2017-02" db="UniProtKB">
        <authorList>
            <consortium name="WormBaseParasite"/>
        </authorList>
    </citation>
    <scope>IDENTIFICATION</scope>
</reference>
<dbReference type="Proteomes" id="UP000278627">
    <property type="component" value="Unassembled WGS sequence"/>
</dbReference>
<evidence type="ECO:0000313" key="3">
    <source>
        <dbReference type="Proteomes" id="UP000278627"/>
    </source>
</evidence>
<sequence length="175" mass="19966">MDLSKQEKDYNRKNEWDCYRRITFSFNREEIGEDRKNVDDLAALDSSNVEKTFTENVAALETGVSQDANAEGLQNFIVKNPQSTLVESGDMTPFEVLDKSQRDTSETLLEELKMGKKRKADIAVQLEGDELVSFTSDSEFAQSEDDGNTSSEIEPEVKNKRSRKVVKTRKIDRKE</sequence>
<accession>A0A0N4TTB7</accession>
<keyword evidence="3" id="KW-1185">Reference proteome</keyword>
<dbReference type="STRING" id="6280.A0A0N4TTB7"/>
<dbReference type="WBParaSite" id="BPAG_0001197901-mRNA-1">
    <property type="protein sequence ID" value="BPAG_0001197901-mRNA-1"/>
    <property type="gene ID" value="BPAG_0001197901"/>
</dbReference>
<evidence type="ECO:0000256" key="1">
    <source>
        <dbReference type="SAM" id="MobiDB-lite"/>
    </source>
</evidence>
<proteinExistence type="predicted"/>
<organism evidence="4">
    <name type="scientific">Brugia pahangi</name>
    <name type="common">Filarial nematode worm</name>
    <dbReference type="NCBI Taxonomy" id="6280"/>
    <lineage>
        <taxon>Eukaryota</taxon>
        <taxon>Metazoa</taxon>
        <taxon>Ecdysozoa</taxon>
        <taxon>Nematoda</taxon>
        <taxon>Chromadorea</taxon>
        <taxon>Rhabditida</taxon>
        <taxon>Spirurina</taxon>
        <taxon>Spiruromorpha</taxon>
        <taxon>Filarioidea</taxon>
        <taxon>Onchocercidae</taxon>
        <taxon>Brugia</taxon>
    </lineage>
</organism>
<dbReference type="EMBL" id="UZAD01013259">
    <property type="protein sequence ID" value="VDN93127.1"/>
    <property type="molecule type" value="Genomic_DNA"/>
</dbReference>
<protein>
    <submittedName>
        <fullName evidence="4">DUF4604 domain-containing protein</fullName>
    </submittedName>
</protein>
<gene>
    <name evidence="2" type="ORF">BPAG_LOCUS11941</name>
</gene>
<feature type="region of interest" description="Disordered" evidence="1">
    <location>
        <begin position="134"/>
        <end position="175"/>
    </location>
</feature>
<evidence type="ECO:0000313" key="2">
    <source>
        <dbReference type="EMBL" id="VDN93127.1"/>
    </source>
</evidence>
<name>A0A0N4TTB7_BRUPA</name>
<reference evidence="2 3" key="2">
    <citation type="submission" date="2018-11" db="EMBL/GenBank/DDBJ databases">
        <authorList>
            <consortium name="Pathogen Informatics"/>
        </authorList>
    </citation>
    <scope>NUCLEOTIDE SEQUENCE [LARGE SCALE GENOMIC DNA]</scope>
</reference>
<feature type="compositionally biased region" description="Basic residues" evidence="1">
    <location>
        <begin position="160"/>
        <end position="175"/>
    </location>
</feature>